<accession>A0A328BID3</accession>
<dbReference type="InterPro" id="IPR011049">
    <property type="entry name" value="Serralysin-like_metalloprot_C"/>
</dbReference>
<comment type="subcellular location">
    <subcellularLocation>
        <location evidence="1">Secreted</location>
    </subcellularLocation>
</comment>
<comment type="caution">
    <text evidence="4">The sequence shown here is derived from an EMBL/GenBank/DDBJ whole genome shotgun (WGS) entry which is preliminary data.</text>
</comment>
<dbReference type="PRINTS" id="PR00313">
    <property type="entry name" value="CABNDNGRPT"/>
</dbReference>
<dbReference type="Gene3D" id="2.150.10.10">
    <property type="entry name" value="Serralysin-like metalloprotease, C-terminal"/>
    <property type="match status" value="2"/>
</dbReference>
<evidence type="ECO:0008006" key="6">
    <source>
        <dbReference type="Google" id="ProtNLM"/>
    </source>
</evidence>
<dbReference type="InterPro" id="IPR050557">
    <property type="entry name" value="RTX_toxin/Mannuronan_C5-epim"/>
</dbReference>
<keyword evidence="5" id="KW-1185">Reference proteome</keyword>
<dbReference type="PANTHER" id="PTHR38340:SF1">
    <property type="entry name" value="S-LAYER PROTEIN"/>
    <property type="match status" value="1"/>
</dbReference>
<dbReference type="GO" id="GO:0005576">
    <property type="term" value="C:extracellular region"/>
    <property type="evidence" value="ECO:0007669"/>
    <property type="project" value="UniProtKB-SubCell"/>
</dbReference>
<evidence type="ECO:0000256" key="3">
    <source>
        <dbReference type="SAM" id="MobiDB-lite"/>
    </source>
</evidence>
<evidence type="ECO:0000256" key="2">
    <source>
        <dbReference type="ARBA" id="ARBA00022525"/>
    </source>
</evidence>
<organism evidence="4 5">
    <name type="scientific">Phenylobacterium kunshanense</name>
    <dbReference type="NCBI Taxonomy" id="1445034"/>
    <lineage>
        <taxon>Bacteria</taxon>
        <taxon>Pseudomonadati</taxon>
        <taxon>Pseudomonadota</taxon>
        <taxon>Alphaproteobacteria</taxon>
        <taxon>Caulobacterales</taxon>
        <taxon>Caulobacteraceae</taxon>
        <taxon>Phenylobacterium</taxon>
    </lineage>
</organism>
<evidence type="ECO:0000313" key="5">
    <source>
        <dbReference type="Proteomes" id="UP000249524"/>
    </source>
</evidence>
<proteinExistence type="predicted"/>
<dbReference type="OrthoDB" id="7211227at2"/>
<name>A0A328BID3_9CAUL</name>
<feature type="region of interest" description="Disordered" evidence="3">
    <location>
        <begin position="100"/>
        <end position="122"/>
    </location>
</feature>
<reference evidence="4 5" key="1">
    <citation type="submission" date="2018-05" db="EMBL/GenBank/DDBJ databases">
        <authorList>
            <person name="Lanie J.A."/>
            <person name="Ng W.-L."/>
            <person name="Kazmierczak K.M."/>
            <person name="Andrzejewski T.M."/>
            <person name="Davidsen T.M."/>
            <person name="Wayne K.J."/>
            <person name="Tettelin H."/>
            <person name="Glass J.I."/>
            <person name="Rusch D."/>
            <person name="Podicherti R."/>
            <person name="Tsui H.-C.T."/>
            <person name="Winkler M.E."/>
        </authorList>
    </citation>
    <scope>NUCLEOTIDE SEQUENCE [LARGE SCALE GENOMIC DNA]</scope>
    <source>
        <strain evidence="4 5">BUT-10</strain>
    </source>
</reference>
<dbReference type="PANTHER" id="PTHR38340">
    <property type="entry name" value="S-LAYER PROTEIN"/>
    <property type="match status" value="1"/>
</dbReference>
<dbReference type="InterPro" id="IPR001343">
    <property type="entry name" value="Hemolysn_Ca-bd"/>
</dbReference>
<gene>
    <name evidence="4" type="ORF">DJ019_11025</name>
</gene>
<sequence>MRFVNSGRIQGDVLLGAGHDTYGGAQGVTVGQVSGGDGDDSLVGGAGFDNLQGNTGADTASGGLGDDWVVGGKDNDSLSGDAGNDLVYGNLGADTCEGGDGNDIVRGGQDNDSLSGGSGDDYVSGDKGDDTVAGGAGADIFHTFGDAGIDRVIDFSLADGDRVQLDPGTQYMVAQVGADTVISMTGGGQMVLVGVQMGNLTSGWIFGA</sequence>
<dbReference type="GO" id="GO:0005509">
    <property type="term" value="F:calcium ion binding"/>
    <property type="evidence" value="ECO:0007669"/>
    <property type="project" value="InterPro"/>
</dbReference>
<keyword evidence="2" id="KW-0964">Secreted</keyword>
<protein>
    <recommendedName>
        <fullName evidence="6">Calcium-binding protein</fullName>
    </recommendedName>
</protein>
<dbReference type="AlphaFoldDB" id="A0A328BID3"/>
<evidence type="ECO:0000313" key="4">
    <source>
        <dbReference type="EMBL" id="RAK65664.1"/>
    </source>
</evidence>
<dbReference type="EMBL" id="QFYS01000004">
    <property type="protein sequence ID" value="RAK65664.1"/>
    <property type="molecule type" value="Genomic_DNA"/>
</dbReference>
<dbReference type="Pfam" id="PF00353">
    <property type="entry name" value="HemolysinCabind"/>
    <property type="match status" value="2"/>
</dbReference>
<evidence type="ECO:0000256" key="1">
    <source>
        <dbReference type="ARBA" id="ARBA00004613"/>
    </source>
</evidence>
<dbReference type="SUPFAM" id="SSF51120">
    <property type="entry name" value="beta-Roll"/>
    <property type="match status" value="2"/>
</dbReference>
<dbReference type="Proteomes" id="UP000249524">
    <property type="component" value="Unassembled WGS sequence"/>
</dbReference>